<dbReference type="InterPro" id="IPR009091">
    <property type="entry name" value="RCC1/BLIP-II"/>
</dbReference>
<dbReference type="Gene3D" id="2.130.10.30">
    <property type="entry name" value="Regulator of chromosome condensation 1/beta-lactamase-inhibitor protein II"/>
    <property type="match status" value="2"/>
</dbReference>
<organism evidence="2 3">
    <name type="scientific">Tribonema minus</name>
    <dbReference type="NCBI Taxonomy" id="303371"/>
    <lineage>
        <taxon>Eukaryota</taxon>
        <taxon>Sar</taxon>
        <taxon>Stramenopiles</taxon>
        <taxon>Ochrophyta</taxon>
        <taxon>PX clade</taxon>
        <taxon>Xanthophyceae</taxon>
        <taxon>Tribonematales</taxon>
        <taxon>Tribonemataceae</taxon>
        <taxon>Tribonema</taxon>
    </lineage>
</organism>
<dbReference type="PROSITE" id="PS50012">
    <property type="entry name" value="RCC1_3"/>
    <property type="match status" value="4"/>
</dbReference>
<dbReference type="Proteomes" id="UP000664859">
    <property type="component" value="Unassembled WGS sequence"/>
</dbReference>
<accession>A0A836C7U3</accession>
<feature type="repeat" description="RCC1" evidence="1">
    <location>
        <begin position="439"/>
        <end position="492"/>
    </location>
</feature>
<sequence>MPTTLTPPSPQAREVPGMEAAAIRRCDMHGLAPEAALLAAQPAAQFAEVQSVEARVRQLDGAALARSVTRGNAGARNHKQCVRDGSEGTLGLQKEVCAARRQPDRPGVMQALALPGTTPPVHCDSSLPQRQHRNFLKQGALVSQSLSCKDVIDFKLAAHIIGNDVCNAMQFGWNCIQAANEATNEQETNQETDNKHQTNDEAHKGYQETDQEADTVHQTANEEAHKGYSETDQEANTAHQTANSTCTAYSYRKSEVDDDGRQSLFGSQHTCAILDDATAKCWGDGHHGQLGQGDWLSLSSPPKSAINLGSGRTAKAIAAGVGHTCALLDNATVKCWGFGENGQLGLGDDVALNSPSIDAINLGLGRTAKAIATGFFHTCALLDDSTVKCWGNNYSGQLGQGTTDDLILPPKSAINLGSSRTATAIAAGREHTCALLDNATVKCGDYGADGQLGQGSTANLHSPPKSVINLGSGRTATAIATGNYHTCALLDNSTVKCWGLGQGTSSPPFSAINLGSGRTAKAIATDDSTAKCWGNGRSGQLGQGSTANLGNAPNEMASIVPVVL</sequence>
<dbReference type="EMBL" id="JAFCMP010000544">
    <property type="protein sequence ID" value="KAG5175869.1"/>
    <property type="molecule type" value="Genomic_DNA"/>
</dbReference>
<evidence type="ECO:0000313" key="3">
    <source>
        <dbReference type="Proteomes" id="UP000664859"/>
    </source>
</evidence>
<keyword evidence="3" id="KW-1185">Reference proteome</keyword>
<dbReference type="InterPro" id="IPR051553">
    <property type="entry name" value="Ran_GTPase-activating"/>
</dbReference>
<protein>
    <submittedName>
        <fullName evidence="2">Regulator of chromosome condensation 1/beta-lactamase-inhibitor protein II</fullName>
    </submittedName>
</protein>
<feature type="repeat" description="RCC1" evidence="1">
    <location>
        <begin position="385"/>
        <end position="438"/>
    </location>
</feature>
<evidence type="ECO:0000256" key="1">
    <source>
        <dbReference type="PROSITE-ProRule" id="PRU00235"/>
    </source>
</evidence>
<dbReference type="SUPFAM" id="SSF50985">
    <property type="entry name" value="RCC1/BLIP-II"/>
    <property type="match status" value="1"/>
</dbReference>
<dbReference type="InterPro" id="IPR000408">
    <property type="entry name" value="Reg_chr_condens"/>
</dbReference>
<dbReference type="PANTHER" id="PTHR45982:SF1">
    <property type="entry name" value="REGULATOR OF CHROMOSOME CONDENSATION"/>
    <property type="match status" value="1"/>
</dbReference>
<dbReference type="GO" id="GO:0005737">
    <property type="term" value="C:cytoplasm"/>
    <property type="evidence" value="ECO:0007669"/>
    <property type="project" value="TreeGrafter"/>
</dbReference>
<dbReference type="GO" id="GO:0005085">
    <property type="term" value="F:guanyl-nucleotide exchange factor activity"/>
    <property type="evidence" value="ECO:0007669"/>
    <property type="project" value="TreeGrafter"/>
</dbReference>
<evidence type="ECO:0000313" key="2">
    <source>
        <dbReference type="EMBL" id="KAG5175869.1"/>
    </source>
</evidence>
<dbReference type="OrthoDB" id="61110at2759"/>
<comment type="caution">
    <text evidence="2">The sequence shown here is derived from an EMBL/GenBank/DDBJ whole genome shotgun (WGS) entry which is preliminary data.</text>
</comment>
<dbReference type="AlphaFoldDB" id="A0A836C7U3"/>
<name>A0A836C7U3_9STRA</name>
<reference evidence="2" key="1">
    <citation type="submission" date="2021-02" db="EMBL/GenBank/DDBJ databases">
        <title>First Annotated Genome of the Yellow-green Alga Tribonema minus.</title>
        <authorList>
            <person name="Mahan K.M."/>
        </authorList>
    </citation>
    <scope>NUCLEOTIDE SEQUENCE</scope>
    <source>
        <strain evidence="2">UTEX B ZZ1240</strain>
    </source>
</reference>
<feature type="repeat" description="RCC1" evidence="1">
    <location>
        <begin position="331"/>
        <end position="384"/>
    </location>
</feature>
<feature type="repeat" description="RCC1" evidence="1">
    <location>
        <begin position="277"/>
        <end position="330"/>
    </location>
</feature>
<gene>
    <name evidence="2" type="ORF">JKP88DRAFT_265632</name>
</gene>
<dbReference type="Pfam" id="PF13540">
    <property type="entry name" value="RCC1_2"/>
    <property type="match status" value="4"/>
</dbReference>
<proteinExistence type="predicted"/>
<dbReference type="PRINTS" id="PR00633">
    <property type="entry name" value="RCCNDNSATION"/>
</dbReference>
<dbReference type="PANTHER" id="PTHR45982">
    <property type="entry name" value="REGULATOR OF CHROMOSOME CONDENSATION"/>
    <property type="match status" value="1"/>
</dbReference>